<organism evidence="6 7">
    <name type="scientific">Acinetobacter chengduensis</name>
    <dbReference type="NCBI Taxonomy" id="2420890"/>
    <lineage>
        <taxon>Bacteria</taxon>
        <taxon>Pseudomonadati</taxon>
        <taxon>Pseudomonadota</taxon>
        <taxon>Gammaproteobacteria</taxon>
        <taxon>Moraxellales</taxon>
        <taxon>Moraxellaceae</taxon>
        <taxon>Acinetobacter</taxon>
    </lineage>
</organism>
<dbReference type="InterPro" id="IPR036390">
    <property type="entry name" value="WH_DNA-bd_sf"/>
</dbReference>
<dbReference type="NCBIfam" id="NF009888">
    <property type="entry name" value="PRK13348.1"/>
    <property type="match status" value="1"/>
</dbReference>
<protein>
    <submittedName>
        <fullName evidence="6">ArgP/LysG family DNA-binding transcriptional regulator</fullName>
    </submittedName>
</protein>
<evidence type="ECO:0000313" key="6">
    <source>
        <dbReference type="EMBL" id="RLL18546.1"/>
    </source>
</evidence>
<dbReference type="InterPro" id="IPR050176">
    <property type="entry name" value="LTTR"/>
</dbReference>
<dbReference type="EMBL" id="RCHC01000020">
    <property type="protein sequence ID" value="RLL18546.1"/>
    <property type="molecule type" value="Genomic_DNA"/>
</dbReference>
<dbReference type="PROSITE" id="PS50931">
    <property type="entry name" value="HTH_LYSR"/>
    <property type="match status" value="1"/>
</dbReference>
<keyword evidence="3 6" id="KW-0238">DNA-binding</keyword>
<dbReference type="SUPFAM" id="SSF46785">
    <property type="entry name" value="Winged helix' DNA-binding domain"/>
    <property type="match status" value="1"/>
</dbReference>
<evidence type="ECO:0000313" key="7">
    <source>
        <dbReference type="Proteomes" id="UP000280271"/>
    </source>
</evidence>
<name>A0ABX9TSG2_9GAMM</name>
<dbReference type="SUPFAM" id="SSF53850">
    <property type="entry name" value="Periplasmic binding protein-like II"/>
    <property type="match status" value="1"/>
</dbReference>
<dbReference type="InterPro" id="IPR005119">
    <property type="entry name" value="LysR_subst-bd"/>
</dbReference>
<keyword evidence="2" id="KW-0805">Transcription regulation</keyword>
<evidence type="ECO:0000256" key="4">
    <source>
        <dbReference type="ARBA" id="ARBA00023163"/>
    </source>
</evidence>
<comment type="similarity">
    <text evidence="1">Belongs to the LysR transcriptional regulatory family.</text>
</comment>
<evidence type="ECO:0000256" key="2">
    <source>
        <dbReference type="ARBA" id="ARBA00023015"/>
    </source>
</evidence>
<dbReference type="Pfam" id="PF03466">
    <property type="entry name" value="LysR_substrate"/>
    <property type="match status" value="1"/>
</dbReference>
<dbReference type="NCBIfam" id="TIGR03298">
    <property type="entry name" value="argP"/>
    <property type="match status" value="1"/>
</dbReference>
<reference evidence="6 7" key="1">
    <citation type="submission" date="2018-09" db="EMBL/GenBank/DDBJ databases">
        <title>The draft genome of Acinetobacter sp. strains.</title>
        <authorList>
            <person name="Qin J."/>
            <person name="Feng Y."/>
            <person name="Zong Z."/>
        </authorList>
    </citation>
    <scope>NUCLEOTIDE SEQUENCE [LARGE SCALE GENOMIC DNA]</scope>
    <source>
        <strain evidence="6 7">WCHAc060005</strain>
    </source>
</reference>
<dbReference type="Gene3D" id="3.40.190.290">
    <property type="match status" value="1"/>
</dbReference>
<accession>A0ABX9TSG2</accession>
<gene>
    <name evidence="6" type="ORF">D9K81_15215</name>
</gene>
<sequence length="303" mass="33779">MLNHKQCDAFLAVIETGSFDAAALRLSITASAVTLRVQSLEKSLGHILIVRERPCYTTDAGSRLLNYLQHSRLREQDFLQHLSGQSEDFYTINIATNADSLATWLLPTIQPCLIQHKIMAHFQVDDQTQTHLLMQTGLVNACISAEPRAMMGCSAEPLGHMNYRLVASAEFIDTWFAQGLTRGALSNAPAILYNPKDQLHSNLMLKQFGLTPACYPHHFIPSSSAFAEAIFNGLGFGLVPDYQIGTRLKTGQLVDLSPEFKVEVALYWHHWKQQALPLDQLTQHLIQQASKNMNSVAKALTHQ</sequence>
<dbReference type="Gene3D" id="1.10.10.10">
    <property type="entry name" value="Winged helix-like DNA-binding domain superfamily/Winged helix DNA-binding domain"/>
    <property type="match status" value="1"/>
</dbReference>
<proteinExistence type="inferred from homology"/>
<keyword evidence="4" id="KW-0804">Transcription</keyword>
<dbReference type="PANTHER" id="PTHR30579">
    <property type="entry name" value="TRANSCRIPTIONAL REGULATOR"/>
    <property type="match status" value="1"/>
</dbReference>
<evidence type="ECO:0000256" key="1">
    <source>
        <dbReference type="ARBA" id="ARBA00009437"/>
    </source>
</evidence>
<evidence type="ECO:0000259" key="5">
    <source>
        <dbReference type="PROSITE" id="PS50931"/>
    </source>
</evidence>
<dbReference type="InterPro" id="IPR017685">
    <property type="entry name" value="ArgP"/>
</dbReference>
<keyword evidence="7" id="KW-1185">Reference proteome</keyword>
<dbReference type="InterPro" id="IPR036388">
    <property type="entry name" value="WH-like_DNA-bd_sf"/>
</dbReference>
<dbReference type="GO" id="GO:0003677">
    <property type="term" value="F:DNA binding"/>
    <property type="evidence" value="ECO:0007669"/>
    <property type="project" value="UniProtKB-KW"/>
</dbReference>
<dbReference type="Proteomes" id="UP000280271">
    <property type="component" value="Unassembled WGS sequence"/>
</dbReference>
<evidence type="ECO:0000256" key="3">
    <source>
        <dbReference type="ARBA" id="ARBA00023125"/>
    </source>
</evidence>
<dbReference type="PANTHER" id="PTHR30579:SF2">
    <property type="entry name" value="HTH-TYPE TRANSCRIPTIONAL REGULATOR ARGP"/>
    <property type="match status" value="1"/>
</dbReference>
<comment type="caution">
    <text evidence="6">The sequence shown here is derived from an EMBL/GenBank/DDBJ whole genome shotgun (WGS) entry which is preliminary data.</text>
</comment>
<feature type="domain" description="HTH lysR-type" evidence="5">
    <location>
        <begin position="2"/>
        <end position="58"/>
    </location>
</feature>
<dbReference type="NCBIfam" id="NF002964">
    <property type="entry name" value="PRK03635.1"/>
    <property type="match status" value="1"/>
</dbReference>
<dbReference type="InterPro" id="IPR000847">
    <property type="entry name" value="LysR_HTH_N"/>
</dbReference>
<dbReference type="Pfam" id="PF00126">
    <property type="entry name" value="HTH_1"/>
    <property type="match status" value="1"/>
</dbReference>
<dbReference type="RefSeq" id="WP_120374523.1">
    <property type="nucleotide sequence ID" value="NZ_RCHC01000020.1"/>
</dbReference>